<protein>
    <recommendedName>
        <fullName evidence="3">Acyl-CoA dehydrogenase</fullName>
    </recommendedName>
</protein>
<proteinExistence type="predicted"/>
<evidence type="ECO:0008006" key="3">
    <source>
        <dbReference type="Google" id="ProtNLM"/>
    </source>
</evidence>
<reference evidence="1" key="1">
    <citation type="submission" date="2019-12" db="EMBL/GenBank/DDBJ databases">
        <title>Comparative genomics gives insights into the taxonomy of the Azoarcus-Aromatoleum group and reveals separate origins of nif in the plant-associated Azoarcus and non-plant-associated Aromatoleum sub-groups.</title>
        <authorList>
            <person name="Lafos M."/>
            <person name="Maluk M."/>
            <person name="Batista M."/>
            <person name="Junghare M."/>
            <person name="Carmona M."/>
            <person name="Faoro H."/>
            <person name="Cruz L.M."/>
            <person name="Battistoni F."/>
            <person name="De Souza E."/>
            <person name="Pedrosa F."/>
            <person name="Chen W.-M."/>
            <person name="Poole P.S."/>
            <person name="Dixon R.A."/>
            <person name="James E.K."/>
        </authorList>
    </citation>
    <scope>NUCLEOTIDE SEQUENCE</scope>
    <source>
        <strain evidence="1">U120</strain>
    </source>
</reference>
<dbReference type="InterPro" id="IPR009100">
    <property type="entry name" value="AcylCoA_DH/oxidase_NM_dom_sf"/>
</dbReference>
<gene>
    <name evidence="1" type="ORF">GO608_10240</name>
</gene>
<organism evidence="1 2">
    <name type="scientific">Aromatoleum buckelii</name>
    <dbReference type="NCBI Taxonomy" id="200254"/>
    <lineage>
        <taxon>Bacteria</taxon>
        <taxon>Pseudomonadati</taxon>
        <taxon>Pseudomonadota</taxon>
        <taxon>Betaproteobacteria</taxon>
        <taxon>Rhodocyclales</taxon>
        <taxon>Rhodocyclaceae</taxon>
        <taxon>Aromatoleum</taxon>
    </lineage>
</organism>
<sequence>MPPDAEFLRQSVREFFDEALFDFSTERRLVTWDGFDADLSRRVGARGLIGMTSPKFCCGGSGAPWNDVGVGEMFAAGAPAEADRFSDRQDGPLAALGQYVFRRAVTSLCIRGEPTATAVEVLK</sequence>
<evidence type="ECO:0000313" key="1">
    <source>
        <dbReference type="EMBL" id="NMF93705.1"/>
    </source>
</evidence>
<accession>A0ABX1N376</accession>
<dbReference type="Gene3D" id="1.10.540.10">
    <property type="entry name" value="Acyl-CoA dehydrogenase/oxidase, N-terminal domain"/>
    <property type="match status" value="1"/>
</dbReference>
<comment type="caution">
    <text evidence="1">The sequence shown here is derived from an EMBL/GenBank/DDBJ whole genome shotgun (WGS) entry which is preliminary data.</text>
</comment>
<name>A0ABX1N376_9RHOO</name>
<dbReference type="Proteomes" id="UP000601990">
    <property type="component" value="Unassembled WGS sequence"/>
</dbReference>
<dbReference type="SUPFAM" id="SSF56645">
    <property type="entry name" value="Acyl-CoA dehydrogenase NM domain-like"/>
    <property type="match status" value="1"/>
</dbReference>
<dbReference type="EMBL" id="WTVH01000017">
    <property type="protein sequence ID" value="NMF93705.1"/>
    <property type="molecule type" value="Genomic_DNA"/>
</dbReference>
<evidence type="ECO:0000313" key="2">
    <source>
        <dbReference type="Proteomes" id="UP000601990"/>
    </source>
</evidence>
<keyword evidence="2" id="KW-1185">Reference proteome</keyword>
<dbReference type="InterPro" id="IPR037069">
    <property type="entry name" value="AcylCoA_DH/ox_N_sf"/>
</dbReference>